<evidence type="ECO:0000313" key="1">
    <source>
        <dbReference type="EMBL" id="CAE6471107.1"/>
    </source>
</evidence>
<proteinExistence type="predicted"/>
<dbReference type="Proteomes" id="UP000663846">
    <property type="component" value="Unassembled WGS sequence"/>
</dbReference>
<organism evidence="1 2">
    <name type="scientific">Rhizoctonia solani</name>
    <dbReference type="NCBI Taxonomy" id="456999"/>
    <lineage>
        <taxon>Eukaryota</taxon>
        <taxon>Fungi</taxon>
        <taxon>Dikarya</taxon>
        <taxon>Basidiomycota</taxon>
        <taxon>Agaricomycotina</taxon>
        <taxon>Agaricomycetes</taxon>
        <taxon>Cantharellales</taxon>
        <taxon>Ceratobasidiaceae</taxon>
        <taxon>Rhizoctonia</taxon>
    </lineage>
</organism>
<reference evidence="1" key="1">
    <citation type="submission" date="2021-01" db="EMBL/GenBank/DDBJ databases">
        <authorList>
            <person name="Kaushik A."/>
        </authorList>
    </citation>
    <scope>NUCLEOTIDE SEQUENCE</scope>
    <source>
        <strain evidence="1">AG1-1C</strain>
    </source>
</reference>
<dbReference type="EMBL" id="CAJMWS010001013">
    <property type="protein sequence ID" value="CAE6471107.1"/>
    <property type="molecule type" value="Genomic_DNA"/>
</dbReference>
<sequence>MTRSHTSRTSICVGSPYSITPEFVHDSDSEGGTPLVTPIHINFGDISNITDVPTDLDILTGGGYNRLDKRSLEEDGHDCPPAPRVDNGSFNFDLAREYESCSELNASVDFGANNSASDYSDAFDKVPTHQHRLLGSEDSKNLRMQVKRVDTILSCENFGALEDLYRIWTVPYAPRPDTGSWLSDSENVAPIIHGTLLPDKKPTVHHYSQLGSVAQSASVKSILPKYPASINKANPTEQPALDGSPTRIVRWNLGLGLTLDDIAEPDGCGGGIGETSVELAEDSFFELEMDSRCCSTTDTTLNTTAETTLDLASPCPKSPVGSPTHISGLELGITPRLRMLSLRGHHEDVKRQRTQFFNIPRPGTRLACAMESPLEIEPACSIERHDIFRGLSNRVGLAGAALEFLVGEDSLNEAQGGGHQMADTPIFTLLPPIEL</sequence>
<accession>A0A8H3C402</accession>
<evidence type="ECO:0000313" key="2">
    <source>
        <dbReference type="Proteomes" id="UP000663846"/>
    </source>
</evidence>
<comment type="caution">
    <text evidence="1">The sequence shown here is derived from an EMBL/GenBank/DDBJ whole genome shotgun (WGS) entry which is preliminary data.</text>
</comment>
<gene>
    <name evidence="1" type="ORF">RDB_LOCUS175661</name>
</gene>
<dbReference type="AlphaFoldDB" id="A0A8H3C402"/>
<name>A0A8H3C402_9AGAM</name>
<protein>
    <submittedName>
        <fullName evidence="1">Uncharacterized protein</fullName>
    </submittedName>
</protein>